<dbReference type="KEGG" id="malv:MALV_55710"/>
<organism evidence="1 2">
    <name type="scientific">Mycolicibacterium alvei</name>
    <dbReference type="NCBI Taxonomy" id="67081"/>
    <lineage>
        <taxon>Bacteria</taxon>
        <taxon>Bacillati</taxon>
        <taxon>Actinomycetota</taxon>
        <taxon>Actinomycetes</taxon>
        <taxon>Mycobacteriales</taxon>
        <taxon>Mycobacteriaceae</taxon>
        <taxon>Mycolicibacterium</taxon>
    </lineage>
</organism>
<sequence>MSADAFLNAMDDLFGAARQHGVSHSDTVRGMTPPPAPANWQSRAAEHLQERTQSLSRTNAAFAAEDDRVRSRVDAVSAAVNQGKTQMTSIKTDYRINRARLASVPNDPEVAARIAQLDRVRMQDGANTVQHTQSNLSAAMR</sequence>
<keyword evidence="1" id="KW-0614">Plasmid</keyword>
<dbReference type="Proteomes" id="UP000466906">
    <property type="component" value="Plasmid pJCM12272"/>
</dbReference>
<keyword evidence="2" id="KW-1185">Reference proteome</keyword>
<name>A0A6N4UZE6_9MYCO</name>
<reference evidence="1 2" key="1">
    <citation type="journal article" date="2019" name="Emerg. Microbes Infect.">
        <title>Comprehensive subspecies identification of 175 nontuberculous mycobacteria species based on 7547 genomic profiles.</title>
        <authorList>
            <person name="Matsumoto Y."/>
            <person name="Kinjo T."/>
            <person name="Motooka D."/>
            <person name="Nabeya D."/>
            <person name="Jung N."/>
            <person name="Uechi K."/>
            <person name="Horii T."/>
            <person name="Iida T."/>
            <person name="Fujita J."/>
            <person name="Nakamura S."/>
        </authorList>
    </citation>
    <scope>NUCLEOTIDE SEQUENCE [LARGE SCALE GENOMIC DNA]</scope>
    <source>
        <strain evidence="1 2">JCM 12272</strain>
        <plasmid evidence="1">pJCM12272</plasmid>
    </source>
</reference>
<evidence type="ECO:0000313" key="2">
    <source>
        <dbReference type="Proteomes" id="UP000466906"/>
    </source>
</evidence>
<dbReference type="EMBL" id="AP022566">
    <property type="protein sequence ID" value="BBX30446.1"/>
    <property type="molecule type" value="Genomic_DNA"/>
</dbReference>
<protein>
    <recommendedName>
        <fullName evidence="3">ESX-1 secretion-associated protein</fullName>
    </recommendedName>
</protein>
<proteinExistence type="predicted"/>
<dbReference type="AlphaFoldDB" id="A0A6N4UZE6"/>
<evidence type="ECO:0008006" key="3">
    <source>
        <dbReference type="Google" id="ProtNLM"/>
    </source>
</evidence>
<dbReference type="RefSeq" id="WP_088304764.1">
    <property type="nucleotide sequence ID" value="NZ_AP022566.1"/>
</dbReference>
<geneLocation type="plasmid" evidence="1 2">
    <name>pJCM12272</name>
</geneLocation>
<evidence type="ECO:0000313" key="1">
    <source>
        <dbReference type="EMBL" id="BBX30446.1"/>
    </source>
</evidence>
<accession>A0A6N4UZE6</accession>
<gene>
    <name evidence="1" type="ORF">MALV_55710</name>
</gene>